<evidence type="ECO:0000256" key="4">
    <source>
        <dbReference type="ARBA" id="ARBA00023136"/>
    </source>
</evidence>
<evidence type="ECO:0000256" key="3">
    <source>
        <dbReference type="ARBA" id="ARBA00022989"/>
    </source>
</evidence>
<feature type="transmembrane region" description="Helical" evidence="7">
    <location>
        <begin position="381"/>
        <end position="403"/>
    </location>
</feature>
<dbReference type="GO" id="GO:0046677">
    <property type="term" value="P:response to antibiotic"/>
    <property type="evidence" value="ECO:0007669"/>
    <property type="project" value="UniProtKB-KW"/>
</dbReference>
<dbReference type="EMBL" id="FRBK01000014">
    <property type="protein sequence ID" value="SHM78344.1"/>
    <property type="molecule type" value="Genomic_DNA"/>
</dbReference>
<dbReference type="InterPro" id="IPR011701">
    <property type="entry name" value="MFS"/>
</dbReference>
<evidence type="ECO:0000256" key="5">
    <source>
        <dbReference type="ARBA" id="ARBA00023251"/>
    </source>
</evidence>
<feature type="transmembrane region" description="Helical" evidence="7">
    <location>
        <begin position="30"/>
        <end position="52"/>
    </location>
</feature>
<feature type="compositionally biased region" description="Low complexity" evidence="6">
    <location>
        <begin position="1"/>
        <end position="15"/>
    </location>
</feature>
<feature type="transmembrane region" description="Helical" evidence="7">
    <location>
        <begin position="113"/>
        <end position="136"/>
    </location>
</feature>
<dbReference type="InterPro" id="IPR005829">
    <property type="entry name" value="Sugar_transporter_CS"/>
</dbReference>
<dbReference type="PROSITE" id="PS50850">
    <property type="entry name" value="MFS"/>
    <property type="match status" value="1"/>
</dbReference>
<name>A0A9X8N2U6_9ACTN</name>
<feature type="domain" description="Major facilitator superfamily (MFS) profile" evidence="8">
    <location>
        <begin position="30"/>
        <end position="432"/>
    </location>
</feature>
<accession>A0A9X8N2U6</accession>
<evidence type="ECO:0000313" key="9">
    <source>
        <dbReference type="EMBL" id="SHM78344.1"/>
    </source>
</evidence>
<evidence type="ECO:0000256" key="6">
    <source>
        <dbReference type="SAM" id="MobiDB-lite"/>
    </source>
</evidence>
<dbReference type="CDD" id="cd17321">
    <property type="entry name" value="MFS_MMR_MDR_like"/>
    <property type="match status" value="1"/>
</dbReference>
<evidence type="ECO:0000256" key="7">
    <source>
        <dbReference type="SAM" id="Phobius"/>
    </source>
</evidence>
<feature type="transmembrane region" description="Helical" evidence="7">
    <location>
        <begin position="244"/>
        <end position="267"/>
    </location>
</feature>
<evidence type="ECO:0000256" key="1">
    <source>
        <dbReference type="ARBA" id="ARBA00004651"/>
    </source>
</evidence>
<dbReference type="AlphaFoldDB" id="A0A9X8N2U6"/>
<evidence type="ECO:0000259" key="8">
    <source>
        <dbReference type="PROSITE" id="PS50850"/>
    </source>
</evidence>
<comment type="caution">
    <text evidence="9">The sequence shown here is derived from an EMBL/GenBank/DDBJ whole genome shotgun (WGS) entry which is preliminary data.</text>
</comment>
<feature type="transmembrane region" description="Helical" evidence="7">
    <location>
        <begin position="72"/>
        <end position="92"/>
    </location>
</feature>
<dbReference type="InterPro" id="IPR036259">
    <property type="entry name" value="MFS_trans_sf"/>
</dbReference>
<dbReference type="PANTHER" id="PTHR42718:SF48">
    <property type="entry name" value="CONSERVED TWO-DOMAIN MEMBRANE PROTEIN-RELATED"/>
    <property type="match status" value="1"/>
</dbReference>
<proteinExistence type="predicted"/>
<dbReference type="PANTHER" id="PTHR42718">
    <property type="entry name" value="MAJOR FACILITATOR SUPERFAMILY MULTIDRUG TRANSPORTER MFSC"/>
    <property type="match status" value="1"/>
</dbReference>
<dbReference type="RefSeq" id="WP_079182134.1">
    <property type="nucleotide sequence ID" value="NZ_FRBK01000014.1"/>
</dbReference>
<evidence type="ECO:0000256" key="2">
    <source>
        <dbReference type="ARBA" id="ARBA00022692"/>
    </source>
</evidence>
<reference evidence="10" key="1">
    <citation type="submission" date="2016-11" db="EMBL/GenBank/DDBJ databases">
        <authorList>
            <person name="Jaros S."/>
            <person name="Januszkiewicz K."/>
            <person name="Wedrychowicz H."/>
        </authorList>
    </citation>
    <scope>NUCLEOTIDE SEQUENCE [LARGE SCALE GENOMIC DNA]</scope>
    <source>
        <strain evidence="10">CGMCC 4.3555</strain>
    </source>
</reference>
<protein>
    <submittedName>
        <fullName evidence="9">NTE family protein</fullName>
    </submittedName>
</protein>
<dbReference type="GO" id="GO:0022857">
    <property type="term" value="F:transmembrane transporter activity"/>
    <property type="evidence" value="ECO:0007669"/>
    <property type="project" value="InterPro"/>
</dbReference>
<feature type="transmembrane region" description="Helical" evidence="7">
    <location>
        <begin position="409"/>
        <end position="427"/>
    </location>
</feature>
<dbReference type="GO" id="GO:0005886">
    <property type="term" value="C:plasma membrane"/>
    <property type="evidence" value="ECO:0007669"/>
    <property type="project" value="UniProtKB-SubCell"/>
</dbReference>
<organism evidence="9 10">
    <name type="scientific">Streptomyces yunnanensis</name>
    <dbReference type="NCBI Taxonomy" id="156453"/>
    <lineage>
        <taxon>Bacteria</taxon>
        <taxon>Bacillati</taxon>
        <taxon>Actinomycetota</taxon>
        <taxon>Actinomycetes</taxon>
        <taxon>Kitasatosporales</taxon>
        <taxon>Streptomycetaceae</taxon>
        <taxon>Streptomyces</taxon>
    </lineage>
</organism>
<keyword evidence="5" id="KW-0046">Antibiotic resistance</keyword>
<dbReference type="Pfam" id="PF07690">
    <property type="entry name" value="MFS_1"/>
    <property type="match status" value="2"/>
</dbReference>
<dbReference type="PROSITE" id="PS00216">
    <property type="entry name" value="SUGAR_TRANSPORT_1"/>
    <property type="match status" value="1"/>
</dbReference>
<feature type="transmembrane region" description="Helical" evidence="7">
    <location>
        <begin position="273"/>
        <end position="293"/>
    </location>
</feature>
<dbReference type="Proteomes" id="UP000184388">
    <property type="component" value="Unassembled WGS sequence"/>
</dbReference>
<feature type="transmembrane region" description="Helical" evidence="7">
    <location>
        <begin position="179"/>
        <end position="198"/>
    </location>
</feature>
<keyword evidence="3 7" id="KW-1133">Transmembrane helix</keyword>
<feature type="transmembrane region" description="Helical" evidence="7">
    <location>
        <begin position="337"/>
        <end position="360"/>
    </location>
</feature>
<evidence type="ECO:0000313" key="10">
    <source>
        <dbReference type="Proteomes" id="UP000184388"/>
    </source>
</evidence>
<dbReference type="Gene3D" id="1.20.1720.10">
    <property type="entry name" value="Multidrug resistance protein D"/>
    <property type="match status" value="2"/>
</dbReference>
<dbReference type="Gene3D" id="1.20.1250.20">
    <property type="entry name" value="MFS general substrate transporter like domains"/>
    <property type="match status" value="1"/>
</dbReference>
<feature type="transmembrane region" description="Helical" evidence="7">
    <location>
        <begin position="142"/>
        <end position="159"/>
    </location>
</feature>
<feature type="region of interest" description="Disordered" evidence="6">
    <location>
        <begin position="1"/>
        <end position="23"/>
    </location>
</feature>
<keyword evidence="2 7" id="KW-0812">Transmembrane</keyword>
<gene>
    <name evidence="9" type="ORF">SAMN05216268_114105</name>
</gene>
<dbReference type="SUPFAM" id="SSF103473">
    <property type="entry name" value="MFS general substrate transporter"/>
    <property type="match status" value="1"/>
</dbReference>
<feature type="transmembrane region" description="Helical" evidence="7">
    <location>
        <begin position="305"/>
        <end position="325"/>
    </location>
</feature>
<keyword evidence="4 7" id="KW-0472">Membrane</keyword>
<comment type="subcellular location">
    <subcellularLocation>
        <location evidence="1">Cell membrane</location>
        <topology evidence="1">Multi-pass membrane protein</topology>
    </subcellularLocation>
</comment>
<sequence>MSVSPSPAAGTASPAARPPSPPPAARARRVLAITSLGVFIVFLDTTVVNVAFDTVSRSFDAPVSRLVWVLNAYTLLFAAFLIPAGQLADQFGRKRLFQTGLPAFPPERRATAISTWGAMAAVATAIGPTLGALLIHGMSWRWVFWLNVPICLLAALWGVRSLSESQRPAARGVPDPVGVAIVAVAPALFSFAIVYGPRLGWLDARVWGACALGVALIPALVYRSRRAARPALDLSLFRIRNFQASNLATLVFSVAFFAFLLSSLLFLQTVWHYSVLRSALAVSPSALITAVVASQAGRLNDRFGYRAVFAAGALCYSLGTAALALRTGTTAHWATHWLPTLILNGIGVGLALSTLNNAAARALPAERFGVGTAINNTFRQLGAVLGVSIFTAVLGTPAAGDLLGGYHRVWWVLAAVPAVSAVLYTMAHREQKG</sequence>
<dbReference type="InterPro" id="IPR020846">
    <property type="entry name" value="MFS_dom"/>
</dbReference>